<feature type="transmembrane region" description="Helical" evidence="5">
    <location>
        <begin position="59"/>
        <end position="82"/>
    </location>
</feature>
<reference evidence="8" key="2">
    <citation type="submission" date="2020-10" db="UniProtKB">
        <authorList>
            <consortium name="WormBaseParasite"/>
        </authorList>
    </citation>
    <scope>IDENTIFICATION</scope>
</reference>
<organism evidence="7 8">
    <name type="scientific">Panagrellus redivivus</name>
    <name type="common">Microworm</name>
    <dbReference type="NCBI Taxonomy" id="6233"/>
    <lineage>
        <taxon>Eukaryota</taxon>
        <taxon>Metazoa</taxon>
        <taxon>Ecdysozoa</taxon>
        <taxon>Nematoda</taxon>
        <taxon>Chromadorea</taxon>
        <taxon>Rhabditida</taxon>
        <taxon>Tylenchina</taxon>
        <taxon>Panagrolaimomorpha</taxon>
        <taxon>Panagrolaimoidea</taxon>
        <taxon>Panagrolaimidae</taxon>
        <taxon>Panagrellus</taxon>
    </lineage>
</organism>
<dbReference type="InterPro" id="IPR017452">
    <property type="entry name" value="GPCR_Rhodpsn_7TM"/>
</dbReference>
<dbReference type="InterPro" id="IPR019424">
    <property type="entry name" value="7TM_GPCR_Srsx"/>
</dbReference>
<keyword evidence="4 5" id="KW-0472">Membrane</keyword>
<reference evidence="7" key="1">
    <citation type="journal article" date="2013" name="Genetics">
        <title>The draft genome and transcriptome of Panagrellus redivivus are shaped by the harsh demands of a free-living lifestyle.</title>
        <authorList>
            <person name="Srinivasan J."/>
            <person name="Dillman A.R."/>
            <person name="Macchietto M.G."/>
            <person name="Heikkinen L."/>
            <person name="Lakso M."/>
            <person name="Fracchia K.M."/>
            <person name="Antoshechkin I."/>
            <person name="Mortazavi A."/>
            <person name="Wong G."/>
            <person name="Sternberg P.W."/>
        </authorList>
    </citation>
    <scope>NUCLEOTIDE SEQUENCE [LARGE SCALE GENOMIC DNA]</scope>
    <source>
        <strain evidence="7">MT8872</strain>
    </source>
</reference>
<feature type="transmembrane region" description="Helical" evidence="5">
    <location>
        <begin position="12"/>
        <end position="38"/>
    </location>
</feature>
<evidence type="ECO:0000256" key="5">
    <source>
        <dbReference type="SAM" id="Phobius"/>
    </source>
</evidence>
<dbReference type="SMART" id="SM01381">
    <property type="entry name" value="7TM_GPCR_Srsx"/>
    <property type="match status" value="1"/>
</dbReference>
<feature type="domain" description="G-protein coupled receptors family 1 profile" evidence="6">
    <location>
        <begin position="1"/>
        <end position="195"/>
    </location>
</feature>
<dbReference type="InterPro" id="IPR000276">
    <property type="entry name" value="GPCR_Rhodpsn"/>
</dbReference>
<feature type="transmembrane region" description="Helical" evidence="5">
    <location>
        <begin position="102"/>
        <end position="129"/>
    </location>
</feature>
<evidence type="ECO:0000256" key="3">
    <source>
        <dbReference type="ARBA" id="ARBA00022989"/>
    </source>
</evidence>
<protein>
    <submittedName>
        <fullName evidence="8">G_PROTEIN_RECEP_F1_2 domain-containing protein</fullName>
    </submittedName>
</protein>
<comment type="subcellular location">
    <subcellularLocation>
        <location evidence="1">Membrane</location>
    </subcellularLocation>
</comment>
<proteinExistence type="predicted"/>
<keyword evidence="3 5" id="KW-1133">Transmembrane helix</keyword>
<keyword evidence="2 5" id="KW-0812">Transmembrane</keyword>
<dbReference type="PROSITE" id="PS50262">
    <property type="entry name" value="G_PROTEIN_RECEP_F1_2"/>
    <property type="match status" value="1"/>
</dbReference>
<evidence type="ECO:0000256" key="2">
    <source>
        <dbReference type="ARBA" id="ARBA00022692"/>
    </source>
</evidence>
<sequence length="226" mass="26180">MPLVHTGGIGTMIYSTCFMLEFLPFCAVIGTSIMTLAIGIDRFLGFHVPFVYRRLNFTMYIGTVYFLTACYALTFMILFFLTTTNWNEKVLCIPGSVITLDYVYFYLYTTACFYVLTIIQYVSIWIMAFKKRKTSHGYMKIMKPITIIVTISLTGWLTNYIFEVVAGHVEWNSTLSTLWGGITVNLAVAFDFWVYYLFSSEYRKAFRKQLCRRDVTEVSTTTVKTF</sequence>
<accession>A0A7E4V824</accession>
<dbReference type="Gene3D" id="1.20.1070.10">
    <property type="entry name" value="Rhodopsin 7-helix transmembrane proteins"/>
    <property type="match status" value="1"/>
</dbReference>
<dbReference type="GO" id="GO:0004930">
    <property type="term" value="F:G protein-coupled receptor activity"/>
    <property type="evidence" value="ECO:0007669"/>
    <property type="project" value="InterPro"/>
</dbReference>
<dbReference type="InterPro" id="IPR047130">
    <property type="entry name" value="7TM_GPCR_Srsx_nematod"/>
</dbReference>
<dbReference type="GO" id="GO:0016020">
    <property type="term" value="C:membrane"/>
    <property type="evidence" value="ECO:0007669"/>
    <property type="project" value="UniProtKB-SubCell"/>
</dbReference>
<evidence type="ECO:0000313" key="8">
    <source>
        <dbReference type="WBParaSite" id="Pan_g17689.t1"/>
    </source>
</evidence>
<evidence type="ECO:0000256" key="4">
    <source>
        <dbReference type="ARBA" id="ARBA00023136"/>
    </source>
</evidence>
<dbReference type="SUPFAM" id="SSF81321">
    <property type="entry name" value="Family A G protein-coupled receptor-like"/>
    <property type="match status" value="1"/>
</dbReference>
<dbReference type="Pfam" id="PF10320">
    <property type="entry name" value="7TM_GPCR_Srsx"/>
    <property type="match status" value="1"/>
</dbReference>
<evidence type="ECO:0000259" key="6">
    <source>
        <dbReference type="PROSITE" id="PS50262"/>
    </source>
</evidence>
<evidence type="ECO:0000313" key="7">
    <source>
        <dbReference type="Proteomes" id="UP000492821"/>
    </source>
</evidence>
<evidence type="ECO:0000256" key="1">
    <source>
        <dbReference type="ARBA" id="ARBA00004370"/>
    </source>
</evidence>
<dbReference type="PANTHER" id="PTHR23360">
    <property type="entry name" value="G-PROTEIN COUPLED RECEPTORS FAMILY 1 PROFILE DOMAIN-CONTAINING PROTEIN-RELATED"/>
    <property type="match status" value="1"/>
</dbReference>
<feature type="transmembrane region" description="Helical" evidence="5">
    <location>
        <begin position="141"/>
        <end position="158"/>
    </location>
</feature>
<feature type="transmembrane region" description="Helical" evidence="5">
    <location>
        <begin position="178"/>
        <end position="198"/>
    </location>
</feature>
<name>A0A7E4V824_PANRE</name>
<dbReference type="PANTHER" id="PTHR23360:SF5">
    <property type="entry name" value="G-PROTEIN COUPLED RECEPTORS FAMILY 1 PROFILE DOMAIN-CONTAINING PROTEIN"/>
    <property type="match status" value="1"/>
</dbReference>
<dbReference type="WBParaSite" id="Pan_g17689.t1">
    <property type="protein sequence ID" value="Pan_g17689.t1"/>
    <property type="gene ID" value="Pan_g17689"/>
</dbReference>
<dbReference type="AlphaFoldDB" id="A0A7E4V824"/>
<dbReference type="Proteomes" id="UP000492821">
    <property type="component" value="Unassembled WGS sequence"/>
</dbReference>
<keyword evidence="7" id="KW-1185">Reference proteome</keyword>